<dbReference type="EMBL" id="CAADFA010000033">
    <property type="protein sequence ID" value="VFJ46017.1"/>
    <property type="molecule type" value="Genomic_DNA"/>
</dbReference>
<evidence type="ECO:0000313" key="8">
    <source>
        <dbReference type="EMBL" id="VFJ45914.1"/>
    </source>
</evidence>
<keyword evidence="6" id="KW-0812">Transmembrane</keyword>
<dbReference type="Gene3D" id="3.50.50.60">
    <property type="entry name" value="FAD/NAD(P)-binding domain"/>
    <property type="match status" value="2"/>
</dbReference>
<keyword evidence="1" id="KW-0285">Flavoprotein</keyword>
<evidence type="ECO:0000313" key="9">
    <source>
        <dbReference type="EMBL" id="VFJ46017.1"/>
    </source>
</evidence>
<name>A0A450S2P6_9GAMM</name>
<dbReference type="EMBL" id="CAADFL010000030">
    <property type="protein sequence ID" value="VFK07041.1"/>
    <property type="molecule type" value="Genomic_DNA"/>
</dbReference>
<evidence type="ECO:0000256" key="4">
    <source>
        <dbReference type="ARBA" id="ARBA00022857"/>
    </source>
</evidence>
<keyword evidence="5" id="KW-0520">NAD</keyword>
<dbReference type="SUPFAM" id="SSF51905">
    <property type="entry name" value="FAD/NAD(P)-binding domain"/>
    <property type="match status" value="1"/>
</dbReference>
<dbReference type="InterPro" id="IPR002937">
    <property type="entry name" value="Amino_oxidase"/>
</dbReference>
<evidence type="ECO:0000313" key="10">
    <source>
        <dbReference type="EMBL" id="VFK07041.1"/>
    </source>
</evidence>
<dbReference type="Pfam" id="PF01593">
    <property type="entry name" value="Amino_oxidase"/>
    <property type="match status" value="1"/>
</dbReference>
<keyword evidence="6" id="KW-0472">Membrane</keyword>
<sequence length="510" mass="56498">MPKVAVSSLTKITARMRGLSRLRYRSFPSEYDVLVIGAGLGGLATAVLLARMGYRILVLEKNEFVGGYASQVTYDGIGFDFGAQDITILGKEGMRIVRRLGIQDQLQPLHPHAVSIYPEHHFVWDSGSTKATRDYLLKHFPDESDALRHFFGEMNTIYREMDRYLTPRNFQPKLRAFPRLARYREFTAERFLREFFSDDILISLLSSYCLFYQGLPMQTLSALHFIGLLQSYFDTGAFYAKGGVGSLSQSMHRSLENLGVRFELNTPVNGIMIAMGRVSGASFDDGHSVGSNAVVSNIDPRVLRPLVPKPQDALIQTDPQPRVNHLSRCQLFAVLDNDALELPFVTFYATTYDKAEEYQAFVRGKPASMRIFCPPGGTRTLSIAIPAGFDTWQNALNDGKLAYDEKKEAMKARILELLWCAYLQLKGKVRVLGLVTPVDLSNLSGNLGGSLYGADAIPEQTGLRRTAIASLLPGLFLTGQWVAPGGSATLVLRGAALTAAAVDGYLRKMR</sequence>
<protein>
    <submittedName>
        <fullName evidence="8">Phytoene dehydrogenase-related protein</fullName>
    </submittedName>
</protein>
<keyword evidence="4" id="KW-0521">NADP</keyword>
<dbReference type="AlphaFoldDB" id="A0A450S2P6"/>
<dbReference type="GO" id="GO:0016491">
    <property type="term" value="F:oxidoreductase activity"/>
    <property type="evidence" value="ECO:0007669"/>
    <property type="project" value="InterPro"/>
</dbReference>
<dbReference type="EMBL" id="CAADEZ010000030">
    <property type="protein sequence ID" value="VFJ45914.1"/>
    <property type="molecule type" value="Genomic_DNA"/>
</dbReference>
<evidence type="ECO:0000259" key="7">
    <source>
        <dbReference type="Pfam" id="PF01593"/>
    </source>
</evidence>
<dbReference type="PRINTS" id="PR00411">
    <property type="entry name" value="PNDRDTASEI"/>
</dbReference>
<feature type="domain" description="Amine oxidase" evidence="7">
    <location>
        <begin position="40"/>
        <end position="313"/>
    </location>
</feature>
<dbReference type="InterPro" id="IPR036188">
    <property type="entry name" value="FAD/NAD-bd_sf"/>
</dbReference>
<keyword evidence="3" id="KW-0274">FAD</keyword>
<gene>
    <name evidence="8" type="ORF">BECKFM1743A_GA0114220_100304</name>
    <name evidence="10" type="ORF">BECKFM1743B_GA0114221_100304</name>
    <name evidence="9" type="ORF">BECKFM1743C_GA0114222_100334</name>
</gene>
<reference evidence="8" key="1">
    <citation type="submission" date="2019-02" db="EMBL/GenBank/DDBJ databases">
        <authorList>
            <person name="Gruber-Vodicka R. H."/>
            <person name="Seah K. B. B."/>
        </authorList>
    </citation>
    <scope>NUCLEOTIDE SEQUENCE</scope>
    <source>
        <strain evidence="8">BECK_BZ163</strain>
        <strain evidence="10">BECK_BZ164</strain>
        <strain evidence="9">BECK_BZ165</strain>
    </source>
</reference>
<proteinExistence type="predicted"/>
<accession>A0A450S2P6</accession>
<keyword evidence="6" id="KW-1133">Transmembrane helix</keyword>
<evidence type="ECO:0000256" key="2">
    <source>
        <dbReference type="ARBA" id="ARBA00022729"/>
    </source>
</evidence>
<evidence type="ECO:0000256" key="1">
    <source>
        <dbReference type="ARBA" id="ARBA00022630"/>
    </source>
</evidence>
<evidence type="ECO:0000256" key="5">
    <source>
        <dbReference type="ARBA" id="ARBA00023027"/>
    </source>
</evidence>
<dbReference type="PANTHER" id="PTHR46091">
    <property type="entry name" value="BLR7054 PROTEIN"/>
    <property type="match status" value="1"/>
</dbReference>
<feature type="transmembrane region" description="Helical" evidence="6">
    <location>
        <begin position="33"/>
        <end position="54"/>
    </location>
</feature>
<organism evidence="8">
    <name type="scientific">Candidatus Kentrum sp. FM</name>
    <dbReference type="NCBI Taxonomy" id="2126340"/>
    <lineage>
        <taxon>Bacteria</taxon>
        <taxon>Pseudomonadati</taxon>
        <taxon>Pseudomonadota</taxon>
        <taxon>Gammaproteobacteria</taxon>
        <taxon>Candidatus Kentrum</taxon>
    </lineage>
</organism>
<evidence type="ECO:0000256" key="6">
    <source>
        <dbReference type="SAM" id="Phobius"/>
    </source>
</evidence>
<evidence type="ECO:0000256" key="3">
    <source>
        <dbReference type="ARBA" id="ARBA00022827"/>
    </source>
</evidence>
<keyword evidence="2" id="KW-0732">Signal</keyword>
<dbReference type="InterPro" id="IPR052206">
    <property type="entry name" value="Retinol_saturase"/>
</dbReference>
<dbReference type="PANTHER" id="PTHR46091:SF3">
    <property type="entry name" value="AMINE OXIDASE DOMAIN-CONTAINING PROTEIN"/>
    <property type="match status" value="1"/>
</dbReference>